<proteinExistence type="predicted"/>
<dbReference type="Pfam" id="PF01970">
    <property type="entry name" value="TctA"/>
    <property type="match status" value="1"/>
</dbReference>
<keyword evidence="1" id="KW-0472">Membrane</keyword>
<dbReference type="Proteomes" id="UP001320831">
    <property type="component" value="Unassembled WGS sequence"/>
</dbReference>
<dbReference type="PANTHER" id="PTHR35342:SF5">
    <property type="entry name" value="TRICARBOXYLIC TRANSPORT PROTEIN"/>
    <property type="match status" value="1"/>
</dbReference>
<evidence type="ECO:0000259" key="2">
    <source>
        <dbReference type="Pfam" id="PF01970"/>
    </source>
</evidence>
<feature type="domain" description="DUF112" evidence="2">
    <location>
        <begin position="1"/>
        <end position="89"/>
    </location>
</feature>
<dbReference type="RefSeq" id="WP_260900584.1">
    <property type="nucleotide sequence ID" value="NZ_JAOCZP010000001.1"/>
</dbReference>
<reference evidence="3 4" key="1">
    <citation type="submission" date="2022-09" db="EMBL/GenBank/DDBJ databases">
        <title>Chelativorans salina sp. nov., a novel slightly halophilic bacterium isolated from a saline lake sediment enrichment.</title>
        <authorList>
            <person name="Gao L."/>
            <person name="Fang B.-Z."/>
            <person name="Li W.-J."/>
        </authorList>
    </citation>
    <scope>NUCLEOTIDE SEQUENCE [LARGE SCALE GENOMIC DNA]</scope>
    <source>
        <strain evidence="3 4">EGI FJ00035</strain>
    </source>
</reference>
<evidence type="ECO:0000256" key="1">
    <source>
        <dbReference type="SAM" id="Phobius"/>
    </source>
</evidence>
<feature type="transmembrane region" description="Helical" evidence="1">
    <location>
        <begin position="39"/>
        <end position="63"/>
    </location>
</feature>
<protein>
    <submittedName>
        <fullName evidence="3">Tripartite tricarboxylate transporter permease</fullName>
    </submittedName>
</protein>
<comment type="caution">
    <text evidence="3">The sequence shown here is derived from an EMBL/GenBank/DDBJ whole genome shotgun (WGS) entry which is preliminary data.</text>
</comment>
<organism evidence="3 4">
    <name type="scientific">Chelativorans salis</name>
    <dbReference type="NCBI Taxonomy" id="2978478"/>
    <lineage>
        <taxon>Bacteria</taxon>
        <taxon>Pseudomonadati</taxon>
        <taxon>Pseudomonadota</taxon>
        <taxon>Alphaproteobacteria</taxon>
        <taxon>Hyphomicrobiales</taxon>
        <taxon>Phyllobacteriaceae</taxon>
        <taxon>Chelativorans</taxon>
    </lineage>
</organism>
<name>A0ABT2LI07_9HYPH</name>
<keyword evidence="1" id="KW-1133">Transmembrane helix</keyword>
<keyword evidence="1" id="KW-0812">Transmembrane</keyword>
<dbReference type="InterPro" id="IPR002823">
    <property type="entry name" value="DUF112_TM"/>
</dbReference>
<sequence length="90" mass="8848">MARQGRAGVALFTTSIASFSGGTFGILVLIGFAPLLGSIALSFGPAEYFALMVLGLIAAAAVTQGAPVKGIAMVVVGLMLGCVGTDVDTG</sequence>
<accession>A0ABT2LI07</accession>
<feature type="transmembrane region" description="Helical" evidence="1">
    <location>
        <begin position="7"/>
        <end position="33"/>
    </location>
</feature>
<dbReference type="PANTHER" id="PTHR35342">
    <property type="entry name" value="TRICARBOXYLIC TRANSPORT PROTEIN"/>
    <property type="match status" value="1"/>
</dbReference>
<keyword evidence="4" id="KW-1185">Reference proteome</keyword>
<feature type="transmembrane region" description="Helical" evidence="1">
    <location>
        <begin position="70"/>
        <end position="87"/>
    </location>
</feature>
<dbReference type="EMBL" id="JAOCZP010000001">
    <property type="protein sequence ID" value="MCT7374210.1"/>
    <property type="molecule type" value="Genomic_DNA"/>
</dbReference>
<evidence type="ECO:0000313" key="3">
    <source>
        <dbReference type="EMBL" id="MCT7374210.1"/>
    </source>
</evidence>
<evidence type="ECO:0000313" key="4">
    <source>
        <dbReference type="Proteomes" id="UP001320831"/>
    </source>
</evidence>
<gene>
    <name evidence="3" type="ORF">N5A92_04080</name>
</gene>